<name>A0A4V4HUN3_9HELO</name>
<accession>A0A4V4HUN3</accession>
<dbReference type="Proteomes" id="UP000308671">
    <property type="component" value="Unassembled WGS sequence"/>
</dbReference>
<sequence length="82" mass="8971">MPGRDSPSPNAACDKPARLTVPESPPSNHHANIDERTEAEPSPQSPAPAPAPALVPTKQKRKRRKRLEHKGQQPTRRSARAI</sequence>
<gene>
    <name evidence="2" type="ORF">BGAL_0169g00070</name>
</gene>
<protein>
    <submittedName>
        <fullName evidence="2">Uncharacterized protein</fullName>
    </submittedName>
</protein>
<evidence type="ECO:0000313" key="3">
    <source>
        <dbReference type="Proteomes" id="UP000308671"/>
    </source>
</evidence>
<evidence type="ECO:0000313" key="2">
    <source>
        <dbReference type="EMBL" id="THV49996.1"/>
    </source>
</evidence>
<dbReference type="EMBL" id="PQXL01000169">
    <property type="protein sequence ID" value="THV49996.1"/>
    <property type="molecule type" value="Genomic_DNA"/>
</dbReference>
<organism evidence="2 3">
    <name type="scientific">Botrytis galanthina</name>
    <dbReference type="NCBI Taxonomy" id="278940"/>
    <lineage>
        <taxon>Eukaryota</taxon>
        <taxon>Fungi</taxon>
        <taxon>Dikarya</taxon>
        <taxon>Ascomycota</taxon>
        <taxon>Pezizomycotina</taxon>
        <taxon>Leotiomycetes</taxon>
        <taxon>Helotiales</taxon>
        <taxon>Sclerotiniaceae</taxon>
        <taxon>Botrytis</taxon>
    </lineage>
</organism>
<feature type="compositionally biased region" description="Pro residues" evidence="1">
    <location>
        <begin position="43"/>
        <end position="53"/>
    </location>
</feature>
<feature type="compositionally biased region" description="Basic residues" evidence="1">
    <location>
        <begin position="58"/>
        <end position="68"/>
    </location>
</feature>
<dbReference type="AlphaFoldDB" id="A0A4V4HUN3"/>
<keyword evidence="3" id="KW-1185">Reference proteome</keyword>
<reference evidence="2 3" key="1">
    <citation type="submission" date="2017-12" db="EMBL/GenBank/DDBJ databases">
        <title>Comparative genomics of Botrytis spp.</title>
        <authorList>
            <person name="Valero-Jimenez C.A."/>
            <person name="Tapia P."/>
            <person name="Veloso J."/>
            <person name="Silva-Moreno E."/>
            <person name="Staats M."/>
            <person name="Valdes J.H."/>
            <person name="Van Kan J.A.L."/>
        </authorList>
    </citation>
    <scope>NUCLEOTIDE SEQUENCE [LARGE SCALE GENOMIC DNA]</scope>
    <source>
        <strain evidence="2 3">MUCL435</strain>
    </source>
</reference>
<comment type="caution">
    <text evidence="2">The sequence shown here is derived from an EMBL/GenBank/DDBJ whole genome shotgun (WGS) entry which is preliminary data.</text>
</comment>
<feature type="region of interest" description="Disordered" evidence="1">
    <location>
        <begin position="1"/>
        <end position="82"/>
    </location>
</feature>
<proteinExistence type="predicted"/>
<evidence type="ECO:0000256" key="1">
    <source>
        <dbReference type="SAM" id="MobiDB-lite"/>
    </source>
</evidence>